<dbReference type="EMBL" id="CH473948">
    <property type="protein sequence ID" value="EDM06720.1"/>
    <property type="molecule type" value="Genomic_DNA"/>
</dbReference>
<name>A6HL15_RAT</name>
<sequence length="105" mass="11619">MQEQGESLNLLPQLITERTGNYIRRVTCSSVGQQVCLANHFLGKTAPLLPPQLPPRHAAVTLSRSSDEIPPGLSRNELSSLSLFSFRLLGQQLGKRKRNLRNSIA</sequence>
<gene>
    <name evidence="1" type="ORF">rCG_33870</name>
</gene>
<dbReference type="AlphaFoldDB" id="A6HL15"/>
<dbReference type="Proteomes" id="UP000234681">
    <property type="component" value="Chromosome 10"/>
</dbReference>
<reference evidence="1 2" key="1">
    <citation type="submission" date="2005-07" db="EMBL/GenBank/DDBJ databases">
        <authorList>
            <person name="Mural R.J."/>
            <person name="Li P.W."/>
            <person name="Adams M.D."/>
            <person name="Amanatides P.G."/>
            <person name="Baden-Tillson H."/>
            <person name="Barnstead M."/>
            <person name="Chin S.H."/>
            <person name="Dew I."/>
            <person name="Evans C.A."/>
            <person name="Ferriera S."/>
            <person name="Flanigan M."/>
            <person name="Fosler C."/>
            <person name="Glodek A."/>
            <person name="Gu Z."/>
            <person name="Holt R.A."/>
            <person name="Jennings D."/>
            <person name="Kraft C.L."/>
            <person name="Lu F."/>
            <person name="Nguyen T."/>
            <person name="Nusskern D.R."/>
            <person name="Pfannkoch C.M."/>
            <person name="Sitter C."/>
            <person name="Sutton G.G."/>
            <person name="Venter J.C."/>
            <person name="Wang Z."/>
            <person name="Woodage T."/>
            <person name="Zheng X.H."/>
            <person name="Zhong F."/>
        </authorList>
    </citation>
    <scope>NUCLEOTIDE SEQUENCE [LARGE SCALE GENOMIC DNA]</scope>
    <source>
        <strain>BN</strain>
        <strain evidence="2">Sprague-Dawley</strain>
    </source>
</reference>
<evidence type="ECO:0000313" key="2">
    <source>
        <dbReference type="Proteomes" id="UP000234681"/>
    </source>
</evidence>
<evidence type="ECO:0000313" key="1">
    <source>
        <dbReference type="EMBL" id="EDM06720.1"/>
    </source>
</evidence>
<organism evidence="1 2">
    <name type="scientific">Rattus norvegicus</name>
    <name type="common">Rat</name>
    <dbReference type="NCBI Taxonomy" id="10116"/>
    <lineage>
        <taxon>Eukaryota</taxon>
        <taxon>Metazoa</taxon>
        <taxon>Chordata</taxon>
        <taxon>Craniata</taxon>
        <taxon>Vertebrata</taxon>
        <taxon>Euteleostomi</taxon>
        <taxon>Mammalia</taxon>
        <taxon>Eutheria</taxon>
        <taxon>Euarchontoglires</taxon>
        <taxon>Glires</taxon>
        <taxon>Rodentia</taxon>
        <taxon>Myomorpha</taxon>
        <taxon>Muroidea</taxon>
        <taxon>Muridae</taxon>
        <taxon>Murinae</taxon>
        <taxon>Rattus</taxon>
    </lineage>
</organism>
<accession>A6HL15</accession>
<protein>
    <submittedName>
        <fullName evidence="1">RCG33870</fullName>
    </submittedName>
</protein>
<proteinExistence type="predicted"/>